<protein>
    <submittedName>
        <fullName evidence="2">Uncharacterized protein</fullName>
    </submittedName>
</protein>
<keyword evidence="3" id="KW-1185">Reference proteome</keyword>
<keyword evidence="1" id="KW-1133">Transmembrane helix</keyword>
<dbReference type="RefSeq" id="WP_193533987.1">
    <property type="nucleotide sequence ID" value="NZ_JADCLJ010000002.1"/>
</dbReference>
<sequence>MFKPPSHINKALNEQYDVIDKANTKVAELWKDEIIFSFGWWGATMLVIVPWIVWIFYRKKDSTHRLLLGGIWAMFIATWLDYIGVAMGLWRYNVKTMPVIPDFIAWDFSLMPVTIMFFIQVKPTIKPVYKAIFFSLLTSFGAEPFFKWLGFFDYPSWHYIASFPFYIAIYMVASKLVNGSKFNSLHS</sequence>
<evidence type="ECO:0000313" key="3">
    <source>
        <dbReference type="Proteomes" id="UP001516662"/>
    </source>
</evidence>
<feature type="transmembrane region" description="Helical" evidence="1">
    <location>
        <begin position="131"/>
        <end position="151"/>
    </location>
</feature>
<comment type="caution">
    <text evidence="2">The sequence shown here is derived from an EMBL/GenBank/DDBJ whole genome shotgun (WGS) entry which is preliminary data.</text>
</comment>
<feature type="transmembrane region" description="Helical" evidence="1">
    <location>
        <begin position="157"/>
        <end position="177"/>
    </location>
</feature>
<organism evidence="2 3">
    <name type="scientific">Litchfieldia luteola</name>
    <dbReference type="NCBI Taxonomy" id="682179"/>
    <lineage>
        <taxon>Bacteria</taxon>
        <taxon>Bacillati</taxon>
        <taxon>Bacillota</taxon>
        <taxon>Bacilli</taxon>
        <taxon>Bacillales</taxon>
        <taxon>Bacillaceae</taxon>
        <taxon>Litchfieldia</taxon>
    </lineage>
</organism>
<proteinExistence type="predicted"/>
<evidence type="ECO:0000313" key="2">
    <source>
        <dbReference type="EMBL" id="MBE4906465.1"/>
    </source>
</evidence>
<evidence type="ECO:0000256" key="1">
    <source>
        <dbReference type="SAM" id="Phobius"/>
    </source>
</evidence>
<accession>A0ABR9QD83</accession>
<dbReference type="EMBL" id="JADCLJ010000002">
    <property type="protein sequence ID" value="MBE4906465.1"/>
    <property type="molecule type" value="Genomic_DNA"/>
</dbReference>
<dbReference type="Proteomes" id="UP001516662">
    <property type="component" value="Unassembled WGS sequence"/>
</dbReference>
<dbReference type="InterPro" id="IPR048147">
    <property type="entry name" value="CBO0543-like"/>
</dbReference>
<reference evidence="2 3" key="1">
    <citation type="submission" date="2020-10" db="EMBL/GenBank/DDBJ databases">
        <title>Bacillus sp. HD4P25, an endophyte from a halophyte.</title>
        <authorList>
            <person name="Sun J.-Q."/>
        </authorList>
    </citation>
    <scope>NUCLEOTIDE SEQUENCE [LARGE SCALE GENOMIC DNA]</scope>
    <source>
        <strain evidence="2 3">YIM 93174</strain>
    </source>
</reference>
<feature type="transmembrane region" description="Helical" evidence="1">
    <location>
        <begin position="103"/>
        <end position="119"/>
    </location>
</feature>
<feature type="transmembrane region" description="Helical" evidence="1">
    <location>
        <begin position="38"/>
        <end position="57"/>
    </location>
</feature>
<keyword evidence="1" id="KW-0812">Transmembrane</keyword>
<feature type="transmembrane region" description="Helical" evidence="1">
    <location>
        <begin position="66"/>
        <end position="91"/>
    </location>
</feature>
<gene>
    <name evidence="2" type="ORF">IMZ08_00150</name>
</gene>
<name>A0ABR9QD83_9BACI</name>
<keyword evidence="1" id="KW-0472">Membrane</keyword>
<dbReference type="NCBIfam" id="NF041644">
    <property type="entry name" value="CBO0543_fam"/>
    <property type="match status" value="1"/>
</dbReference>